<protein>
    <submittedName>
        <fullName evidence="1">Uncharacterized protein</fullName>
    </submittedName>
</protein>
<dbReference type="EMBL" id="CP015581">
    <property type="protein sequence ID" value="ARU99555.1"/>
    <property type="molecule type" value="Genomic_DNA"/>
</dbReference>
<accession>A0A1Y0LBR4</accession>
<keyword evidence="3" id="KW-1185">Reference proteome</keyword>
<dbReference type="Proteomes" id="UP000195729">
    <property type="component" value="Chromosome"/>
</dbReference>
<dbReference type="EMBL" id="CP015579">
    <property type="protein sequence ID" value="ARU95514.1"/>
    <property type="molecule type" value="Genomic_DNA"/>
</dbReference>
<evidence type="ECO:0000313" key="2">
    <source>
        <dbReference type="EMBL" id="ARU99555.1"/>
    </source>
</evidence>
<evidence type="ECO:0000313" key="4">
    <source>
        <dbReference type="Proteomes" id="UP000195814"/>
    </source>
</evidence>
<proteinExistence type="predicted"/>
<dbReference type="KEGG" id="tci:A7K98_18260"/>
<evidence type="ECO:0000313" key="1">
    <source>
        <dbReference type="EMBL" id="ARU95514.1"/>
    </source>
</evidence>
<dbReference type="Proteomes" id="UP000195814">
    <property type="component" value="Chromosome"/>
</dbReference>
<name>A0A1Y0LBR4_TATCI</name>
<sequence length="74" mass="8360">MILKRSALTRQGGFFIDSVSAGSDSSRYVVQRPESISLLAKQQNSRTAEQVINHRGSEFTKAKRPSLRMAFRFI</sequence>
<organism evidence="1 4">
    <name type="scientific">Tatumella citrea</name>
    <name type="common">Pantoea citrea</name>
    <dbReference type="NCBI Taxonomy" id="53336"/>
    <lineage>
        <taxon>Bacteria</taxon>
        <taxon>Pseudomonadati</taxon>
        <taxon>Pseudomonadota</taxon>
        <taxon>Gammaproteobacteria</taxon>
        <taxon>Enterobacterales</taxon>
        <taxon>Erwiniaceae</taxon>
        <taxon>Tatumella</taxon>
    </lineage>
</organism>
<evidence type="ECO:0000313" key="3">
    <source>
        <dbReference type="Proteomes" id="UP000195729"/>
    </source>
</evidence>
<reference evidence="3 4" key="1">
    <citation type="submission" date="2016-05" db="EMBL/GenBank/DDBJ databases">
        <title>Complete genome sequence of two 2,5-diketo-D-glunonic acid producing strain Tatumella citrea.</title>
        <authorList>
            <person name="Duan C."/>
            <person name="Yang J."/>
            <person name="Yang S."/>
        </authorList>
    </citation>
    <scope>NUCLEOTIDE SEQUENCE [LARGE SCALE GENOMIC DNA]</scope>
    <source>
        <strain evidence="2 3">ATCC 39140</strain>
        <strain evidence="1 4">DSM 13699</strain>
    </source>
</reference>
<gene>
    <name evidence="1" type="ORF">A7K98_18260</name>
    <name evidence="2" type="ORF">A7K99_18245</name>
</gene>
<dbReference type="AlphaFoldDB" id="A0A1Y0LBR4"/>